<protein>
    <recommendedName>
        <fullName evidence="4">Ammonium transporter</fullName>
    </recommendedName>
</protein>
<feature type="signal peptide" evidence="1">
    <location>
        <begin position="1"/>
        <end position="26"/>
    </location>
</feature>
<dbReference type="AlphaFoldDB" id="A0A848KH36"/>
<keyword evidence="1" id="KW-0732">Signal</keyword>
<sequence length="258" mass="25172">MKISKFAATSALTIAALGIAGGTVHADPAPAPAPTPAAAPAPGDLNAFVNFVAAQALTPSTQQVTIDTPLGSVTVGNGEVSATAVTGQNIETSLKPVTDIASSVISPNVLPQAAAALQTPDPLHAAANPLSNAVTPVLDYGWKTEGDREQWAFKRAQDSIATAAAIATVVGSVGGGAVGCAIGAAIGVPFALVPVTLGLPLVAGCLGGAVLGTPIGAIAANALVTLPVAVAAGIGYLNTVNTPFVAPKSSPQKVQIVE</sequence>
<evidence type="ECO:0000313" key="3">
    <source>
        <dbReference type="Proteomes" id="UP000535543"/>
    </source>
</evidence>
<keyword evidence="3" id="KW-1185">Reference proteome</keyword>
<gene>
    <name evidence="2" type="ORF">FGL95_09360</name>
</gene>
<dbReference type="EMBL" id="VCQU01000003">
    <property type="protein sequence ID" value="NMN95237.1"/>
    <property type="molecule type" value="Genomic_DNA"/>
</dbReference>
<proteinExistence type="predicted"/>
<dbReference type="RefSeq" id="WP_169585992.1">
    <property type="nucleotide sequence ID" value="NZ_VCQU01000003.1"/>
</dbReference>
<organism evidence="2 3">
    <name type="scientific">Antrihabitans stalactiti</name>
    <dbReference type="NCBI Taxonomy" id="2584121"/>
    <lineage>
        <taxon>Bacteria</taxon>
        <taxon>Bacillati</taxon>
        <taxon>Actinomycetota</taxon>
        <taxon>Actinomycetes</taxon>
        <taxon>Mycobacteriales</taxon>
        <taxon>Nocardiaceae</taxon>
        <taxon>Antrihabitans</taxon>
    </lineage>
</organism>
<evidence type="ECO:0000313" key="2">
    <source>
        <dbReference type="EMBL" id="NMN95237.1"/>
    </source>
</evidence>
<reference evidence="2 3" key="1">
    <citation type="submission" date="2019-05" db="EMBL/GenBank/DDBJ databases">
        <authorList>
            <person name="Lee S.D."/>
        </authorList>
    </citation>
    <scope>NUCLEOTIDE SEQUENCE [LARGE SCALE GENOMIC DNA]</scope>
    <source>
        <strain evidence="2 3">YC2-7</strain>
    </source>
</reference>
<dbReference type="Proteomes" id="UP000535543">
    <property type="component" value="Unassembled WGS sequence"/>
</dbReference>
<name>A0A848KH36_9NOCA</name>
<evidence type="ECO:0008006" key="4">
    <source>
        <dbReference type="Google" id="ProtNLM"/>
    </source>
</evidence>
<reference evidence="2 3" key="2">
    <citation type="submission" date="2020-06" db="EMBL/GenBank/DDBJ databases">
        <title>Antribacter stalactiti gen. nov., sp. nov., a new member of the family Nacardiaceae isolated from a cave.</title>
        <authorList>
            <person name="Kim I.S."/>
        </authorList>
    </citation>
    <scope>NUCLEOTIDE SEQUENCE [LARGE SCALE GENOMIC DNA]</scope>
    <source>
        <strain evidence="2 3">YC2-7</strain>
    </source>
</reference>
<feature type="chain" id="PRO_5032985277" description="Ammonium transporter" evidence="1">
    <location>
        <begin position="27"/>
        <end position="258"/>
    </location>
</feature>
<evidence type="ECO:0000256" key="1">
    <source>
        <dbReference type="SAM" id="SignalP"/>
    </source>
</evidence>
<accession>A0A848KH36</accession>
<comment type="caution">
    <text evidence="2">The sequence shown here is derived from an EMBL/GenBank/DDBJ whole genome shotgun (WGS) entry which is preliminary data.</text>
</comment>